<sequence length="509" mass="57261">MNMRTLHVEEPKLTFGLGQTALHPKDGLFLYGPAAPHAAREIRIGAIGSAAGLERLSRWMAAVRGFIPAFNDKAHHSPFPGVQAAFGIAWPDKPHQSIVLPDGELEKRIRYDDKHRRVYDTVDLLVNELLEFKRRSDFRPDLWIVVLPEDVSKYGRPKSIVPKGQRIPTPQPADAVQKRKSADAFLFPEDEAARLPYQYELNVHNQLKARLLEAEVVTQVIRETTLTPHDFLDKFGGLIRGVQDPATTAWNLITTLYYKVAGPPWRLTNVRPDVCYIGLVYKEDPSRAASQRVCCGAQMFLATGEGVVFRGHLGPWDSVRAGEHHLDEETAERIIAEVVESYALEHKRAPAEVFIHGRTRFTPDEWRGFQRGAKGVGILSAIQIQKSKDIKFFRDKTEEVEATLNLPRGTALILDDRTAYLWTAGFVPRLQTYPGWEVPNPYRISVQRGDADIETVLSDVLGLTKLNFNACIYGDGQPVTLRFADAIGEILTAGHNLEKLKPLPFKHYI</sequence>
<name>A0A6I6MTD0_9CAUL</name>
<dbReference type="CDD" id="cd04659">
    <property type="entry name" value="Piwi_piwi-like_ProArk"/>
    <property type="match status" value="1"/>
</dbReference>
<protein>
    <recommendedName>
        <fullName evidence="3">Piwi domain-containing protein</fullName>
    </recommendedName>
</protein>
<gene>
    <name evidence="1" type="ORF">DSM104635_01797</name>
</gene>
<accession>A0A6I6MTD0</accession>
<evidence type="ECO:0008006" key="3">
    <source>
        <dbReference type="Google" id="ProtNLM"/>
    </source>
</evidence>
<dbReference type="SUPFAM" id="SSF53098">
    <property type="entry name" value="Ribonuclease H-like"/>
    <property type="match status" value="1"/>
</dbReference>
<dbReference type="GO" id="GO:0003676">
    <property type="term" value="F:nucleic acid binding"/>
    <property type="evidence" value="ECO:0007669"/>
    <property type="project" value="InterPro"/>
</dbReference>
<dbReference type="InterPro" id="IPR012337">
    <property type="entry name" value="RNaseH-like_sf"/>
</dbReference>
<organism evidence="1 2">
    <name type="scientific">Terricaulis silvestris</name>
    <dbReference type="NCBI Taxonomy" id="2686094"/>
    <lineage>
        <taxon>Bacteria</taxon>
        <taxon>Pseudomonadati</taxon>
        <taxon>Pseudomonadota</taxon>
        <taxon>Alphaproteobacteria</taxon>
        <taxon>Caulobacterales</taxon>
        <taxon>Caulobacteraceae</taxon>
        <taxon>Terricaulis</taxon>
    </lineage>
</organism>
<dbReference type="Gene3D" id="3.30.420.10">
    <property type="entry name" value="Ribonuclease H-like superfamily/Ribonuclease H"/>
    <property type="match status" value="1"/>
</dbReference>
<reference evidence="2" key="1">
    <citation type="submission" date="2019-12" db="EMBL/GenBank/DDBJ databases">
        <title>Complete genome of Terracaulis silvestris 0127_4.</title>
        <authorList>
            <person name="Vieira S."/>
            <person name="Riedel T."/>
            <person name="Sproer C."/>
            <person name="Pascual J."/>
            <person name="Boedeker C."/>
            <person name="Overmann J."/>
        </authorList>
    </citation>
    <scope>NUCLEOTIDE SEQUENCE [LARGE SCALE GENOMIC DNA]</scope>
    <source>
        <strain evidence="2">0127_4</strain>
    </source>
</reference>
<dbReference type="Proteomes" id="UP000431269">
    <property type="component" value="Chromosome"/>
</dbReference>
<proteinExistence type="predicted"/>
<dbReference type="EMBL" id="CP047045">
    <property type="protein sequence ID" value="QGZ94962.1"/>
    <property type="molecule type" value="Genomic_DNA"/>
</dbReference>
<dbReference type="InterPro" id="IPR036397">
    <property type="entry name" value="RNaseH_sf"/>
</dbReference>
<evidence type="ECO:0000313" key="2">
    <source>
        <dbReference type="Proteomes" id="UP000431269"/>
    </source>
</evidence>
<evidence type="ECO:0000313" key="1">
    <source>
        <dbReference type="EMBL" id="QGZ94962.1"/>
    </source>
</evidence>
<dbReference type="KEGG" id="tsv:DSM104635_01797"/>
<dbReference type="AlphaFoldDB" id="A0A6I6MTD0"/>
<keyword evidence="2" id="KW-1185">Reference proteome</keyword>